<keyword evidence="2" id="KW-1185">Reference proteome</keyword>
<dbReference type="STRING" id="70996.SE18_05215"/>
<dbReference type="OrthoDB" id="961652at2"/>
<sequence length="216" mass="24435">MTDLDWAIGSNDLSWMTSDEMIERAKDFGAPRSHARRAAKRSLIAAMKHEIAADILPRLPEDGESFHIVGNGRFDYWSFIPVVCQLLATQGIVFYGSTWTLNRDNATELFDLLDRGVLGQATMLTGIFFKRREASIYAYLLDGLLKRGQRYVAFENHAKVTLLATPTHAIVIEGSANFTANPRVEQYVITNDRALHDFHKDWMESMLAKGDSWHGK</sequence>
<proteinExistence type="predicted"/>
<dbReference type="AlphaFoldDB" id="A0A0P6YLD2"/>
<organism evidence="1 2">
    <name type="scientific">Herpetosiphon geysericola</name>
    <dbReference type="NCBI Taxonomy" id="70996"/>
    <lineage>
        <taxon>Bacteria</taxon>
        <taxon>Bacillati</taxon>
        <taxon>Chloroflexota</taxon>
        <taxon>Chloroflexia</taxon>
        <taxon>Herpetosiphonales</taxon>
        <taxon>Herpetosiphonaceae</taxon>
        <taxon>Herpetosiphon</taxon>
    </lineage>
</organism>
<gene>
    <name evidence="1" type="ORF">SE18_05215</name>
</gene>
<dbReference type="RefSeq" id="WP_054533368.1">
    <property type="nucleotide sequence ID" value="NZ_LGKP01000010.1"/>
</dbReference>
<comment type="caution">
    <text evidence="1">The sequence shown here is derived from an EMBL/GenBank/DDBJ whole genome shotgun (WGS) entry which is preliminary data.</text>
</comment>
<name>A0A0P6YLD2_9CHLR</name>
<evidence type="ECO:0000313" key="1">
    <source>
        <dbReference type="EMBL" id="KPL90767.1"/>
    </source>
</evidence>
<evidence type="ECO:0008006" key="3">
    <source>
        <dbReference type="Google" id="ProtNLM"/>
    </source>
</evidence>
<evidence type="ECO:0000313" key="2">
    <source>
        <dbReference type="Proteomes" id="UP000050277"/>
    </source>
</evidence>
<reference evidence="1 2" key="1">
    <citation type="submission" date="2015-07" db="EMBL/GenBank/DDBJ databases">
        <title>Whole genome sequence of Herpetosiphon geysericola DSM 7119.</title>
        <authorList>
            <person name="Hemp J."/>
            <person name="Ward L.M."/>
            <person name="Pace L.A."/>
            <person name="Fischer W.W."/>
        </authorList>
    </citation>
    <scope>NUCLEOTIDE SEQUENCE [LARGE SCALE GENOMIC DNA]</scope>
    <source>
        <strain evidence="1 2">DSM 7119</strain>
    </source>
</reference>
<protein>
    <recommendedName>
        <fullName evidence="3">Phospholipase D-like domain-containing protein</fullName>
    </recommendedName>
</protein>
<dbReference type="Proteomes" id="UP000050277">
    <property type="component" value="Unassembled WGS sequence"/>
</dbReference>
<dbReference type="EMBL" id="LGKP01000010">
    <property type="protein sequence ID" value="KPL90767.1"/>
    <property type="molecule type" value="Genomic_DNA"/>
</dbReference>
<accession>A0A0P6YLD2</accession>